<feature type="non-terminal residue" evidence="1">
    <location>
        <position position="108"/>
    </location>
</feature>
<organism evidence="1 2">
    <name type="scientific">Linum tenue</name>
    <dbReference type="NCBI Taxonomy" id="586396"/>
    <lineage>
        <taxon>Eukaryota</taxon>
        <taxon>Viridiplantae</taxon>
        <taxon>Streptophyta</taxon>
        <taxon>Embryophyta</taxon>
        <taxon>Tracheophyta</taxon>
        <taxon>Spermatophyta</taxon>
        <taxon>Magnoliopsida</taxon>
        <taxon>eudicotyledons</taxon>
        <taxon>Gunneridae</taxon>
        <taxon>Pentapetalae</taxon>
        <taxon>rosids</taxon>
        <taxon>fabids</taxon>
        <taxon>Malpighiales</taxon>
        <taxon>Linaceae</taxon>
        <taxon>Linum</taxon>
    </lineage>
</organism>
<dbReference type="AlphaFoldDB" id="A0AAV0N5L1"/>
<dbReference type="EMBL" id="CAMGYJ010000008">
    <property type="protein sequence ID" value="CAI0453750.1"/>
    <property type="molecule type" value="Genomic_DNA"/>
</dbReference>
<comment type="caution">
    <text evidence="1">The sequence shown here is derived from an EMBL/GenBank/DDBJ whole genome shotgun (WGS) entry which is preliminary data.</text>
</comment>
<sequence length="108" mass="12281">MQESRLLVSSIAEPSIIPIPFSAGPRAREYASLFFWFLYFQPRTLHNLDSFLCRIQSKKKDHRAPSSSSIVIFNHQSPLSIFIFPSVAPASVIFNRQSPSALLGRYPR</sequence>
<protein>
    <submittedName>
        <fullName evidence="1">Uncharacterized protein</fullName>
    </submittedName>
</protein>
<dbReference type="Proteomes" id="UP001154282">
    <property type="component" value="Unassembled WGS sequence"/>
</dbReference>
<keyword evidence="2" id="KW-1185">Reference proteome</keyword>
<gene>
    <name evidence="1" type="ORF">LITE_LOCUS31718</name>
</gene>
<evidence type="ECO:0000313" key="2">
    <source>
        <dbReference type="Proteomes" id="UP001154282"/>
    </source>
</evidence>
<proteinExistence type="predicted"/>
<name>A0AAV0N5L1_9ROSI</name>
<accession>A0AAV0N5L1</accession>
<evidence type="ECO:0000313" key="1">
    <source>
        <dbReference type="EMBL" id="CAI0453750.1"/>
    </source>
</evidence>
<reference evidence="1" key="1">
    <citation type="submission" date="2022-08" db="EMBL/GenBank/DDBJ databases">
        <authorList>
            <person name="Gutierrez-Valencia J."/>
        </authorList>
    </citation>
    <scope>NUCLEOTIDE SEQUENCE</scope>
</reference>